<dbReference type="PANTHER" id="PTHR44303">
    <property type="entry name" value="DNAJ HOMOLOG SUBFAMILY C MEMBER 16"/>
    <property type="match status" value="1"/>
</dbReference>
<dbReference type="PANTHER" id="PTHR44303:SF2">
    <property type="entry name" value="DNAJ HOMOLOG SUBFAMILY C MEMBER 16"/>
    <property type="match status" value="1"/>
</dbReference>
<evidence type="ECO:0000313" key="2">
    <source>
        <dbReference type="Proteomes" id="UP000001542"/>
    </source>
</evidence>
<dbReference type="VEuPathDB" id="TrichDB:TVAG_196200"/>
<sequence length="453" mass="51809">MDNAPKKDHSVDVARQIINREMTSRSTNKNYGEFDRREQVDVVIEMTDQNFQFKTSDGRPWVILVYQHYYDYQSNKPFLEDLFQKTGLLFGIARMQISQSPKIVEKFGIRYSPQLVVYDSKTNNHFLFNGEMKLGKVINFATRKFGADVTVVHSDEEMLKWRKQNLDKLHIILFSDLKDVPNSFLLAAAFLKYNCVFAFASINKDTIPKFPRALGSTSMEDLPTFVFYRMANPQDDTFGGPVIPIVAPMDLDSGCLAALARHFSFPVFSEVNSGNYNRLCSGRCILFCEGREIAEDIKIGANAMNIETGTINLTLEPEFKEKFDLEPGDFVFIKPKENKYARWREITTWKEFRTNIEFANKGLLTLNSTDSIPKIQRPPPKIETPKTKKIEEIERAVKNSLLDVLVKFNSIIKSLPPIAVLGGLALVLVLFGEMISRCLSPKVETPKHDKKWD</sequence>
<gene>
    <name evidence="1" type="ORF">TVAG_196200</name>
</gene>
<protein>
    <recommendedName>
        <fullName evidence="3">Thioredoxin domain-containing protein</fullName>
    </recommendedName>
</protein>
<dbReference type="Gene3D" id="3.40.30.10">
    <property type="entry name" value="Glutaredoxin"/>
    <property type="match status" value="1"/>
</dbReference>
<evidence type="ECO:0008006" key="3">
    <source>
        <dbReference type="Google" id="ProtNLM"/>
    </source>
</evidence>
<proteinExistence type="predicted"/>
<evidence type="ECO:0000313" key="1">
    <source>
        <dbReference type="EMBL" id="EAY00060.1"/>
    </source>
</evidence>
<accession>A2F4V2</accession>
<dbReference type="RefSeq" id="XP_001312989.1">
    <property type="nucleotide sequence ID" value="XM_001312988.1"/>
</dbReference>
<name>A2F4V2_TRIV3</name>
<reference evidence="1" key="2">
    <citation type="journal article" date="2007" name="Science">
        <title>Draft genome sequence of the sexually transmitted pathogen Trichomonas vaginalis.</title>
        <authorList>
            <person name="Carlton J.M."/>
            <person name="Hirt R.P."/>
            <person name="Silva J.C."/>
            <person name="Delcher A.L."/>
            <person name="Schatz M."/>
            <person name="Zhao Q."/>
            <person name="Wortman J.R."/>
            <person name="Bidwell S.L."/>
            <person name="Alsmark U.C.M."/>
            <person name="Besteiro S."/>
            <person name="Sicheritz-Ponten T."/>
            <person name="Noel C.J."/>
            <person name="Dacks J.B."/>
            <person name="Foster P.G."/>
            <person name="Simillion C."/>
            <person name="Van de Peer Y."/>
            <person name="Miranda-Saavedra D."/>
            <person name="Barton G.J."/>
            <person name="Westrop G.D."/>
            <person name="Mueller S."/>
            <person name="Dessi D."/>
            <person name="Fiori P.L."/>
            <person name="Ren Q."/>
            <person name="Paulsen I."/>
            <person name="Zhang H."/>
            <person name="Bastida-Corcuera F.D."/>
            <person name="Simoes-Barbosa A."/>
            <person name="Brown M.T."/>
            <person name="Hayes R.D."/>
            <person name="Mukherjee M."/>
            <person name="Okumura C.Y."/>
            <person name="Schneider R."/>
            <person name="Smith A.J."/>
            <person name="Vanacova S."/>
            <person name="Villalvazo M."/>
            <person name="Haas B.J."/>
            <person name="Pertea M."/>
            <person name="Feldblyum T.V."/>
            <person name="Utterback T.R."/>
            <person name="Shu C.L."/>
            <person name="Osoegawa K."/>
            <person name="de Jong P.J."/>
            <person name="Hrdy I."/>
            <person name="Horvathova L."/>
            <person name="Zubacova Z."/>
            <person name="Dolezal P."/>
            <person name="Malik S.B."/>
            <person name="Logsdon J.M. Jr."/>
            <person name="Henze K."/>
            <person name="Gupta A."/>
            <person name="Wang C.C."/>
            <person name="Dunne R.L."/>
            <person name="Upcroft J.A."/>
            <person name="Upcroft P."/>
            <person name="White O."/>
            <person name="Salzberg S.L."/>
            <person name="Tang P."/>
            <person name="Chiu C.-H."/>
            <person name="Lee Y.-S."/>
            <person name="Embley T.M."/>
            <person name="Coombs G.H."/>
            <person name="Mottram J.C."/>
            <person name="Tachezy J."/>
            <person name="Fraser-Liggett C.M."/>
            <person name="Johnson P.J."/>
        </authorList>
    </citation>
    <scope>NUCLEOTIDE SEQUENCE [LARGE SCALE GENOMIC DNA]</scope>
    <source>
        <strain evidence="1">G3</strain>
    </source>
</reference>
<dbReference type="KEGG" id="tva:4757878"/>
<dbReference type="Proteomes" id="UP000001542">
    <property type="component" value="Unassembled WGS sequence"/>
</dbReference>
<dbReference type="VEuPathDB" id="TrichDB:TVAGG3_0088540"/>
<dbReference type="AlphaFoldDB" id="A2F4V2"/>
<organism evidence="1 2">
    <name type="scientific">Trichomonas vaginalis (strain ATCC PRA-98 / G3)</name>
    <dbReference type="NCBI Taxonomy" id="412133"/>
    <lineage>
        <taxon>Eukaryota</taxon>
        <taxon>Metamonada</taxon>
        <taxon>Parabasalia</taxon>
        <taxon>Trichomonadida</taxon>
        <taxon>Trichomonadidae</taxon>
        <taxon>Trichomonas</taxon>
    </lineage>
</organism>
<dbReference type="InterPro" id="IPR036249">
    <property type="entry name" value="Thioredoxin-like_sf"/>
</dbReference>
<dbReference type="InterPro" id="IPR052448">
    <property type="entry name" value="DnaJ_C16_autophagy_reg"/>
</dbReference>
<dbReference type="SMR" id="A2F4V2"/>
<keyword evidence="2" id="KW-1185">Reference proteome</keyword>
<dbReference type="EMBL" id="DS113615">
    <property type="protein sequence ID" value="EAY00060.1"/>
    <property type="molecule type" value="Genomic_DNA"/>
</dbReference>
<dbReference type="InParanoid" id="A2F4V2"/>
<reference evidence="1" key="1">
    <citation type="submission" date="2006-10" db="EMBL/GenBank/DDBJ databases">
        <authorList>
            <person name="Amadeo P."/>
            <person name="Zhao Q."/>
            <person name="Wortman J."/>
            <person name="Fraser-Liggett C."/>
            <person name="Carlton J."/>
        </authorList>
    </citation>
    <scope>NUCLEOTIDE SEQUENCE</scope>
    <source>
        <strain evidence="1">G3</strain>
    </source>
</reference>
<dbReference type="SUPFAM" id="SSF52833">
    <property type="entry name" value="Thioredoxin-like"/>
    <property type="match status" value="1"/>
</dbReference>
<dbReference type="OrthoDB" id="10264192at2759"/>